<name>A0AAD5VDH0_9APHY</name>
<feature type="region of interest" description="Disordered" evidence="1">
    <location>
        <begin position="1"/>
        <end position="27"/>
    </location>
</feature>
<protein>
    <recommendedName>
        <fullName evidence="3">DUF6533 domain-containing protein</fullName>
    </recommendedName>
</protein>
<evidence type="ECO:0000256" key="1">
    <source>
        <dbReference type="SAM" id="MobiDB-lite"/>
    </source>
</evidence>
<keyword evidence="5" id="KW-1185">Reference proteome</keyword>
<evidence type="ECO:0000259" key="3">
    <source>
        <dbReference type="Pfam" id="PF20151"/>
    </source>
</evidence>
<keyword evidence="2" id="KW-1133">Transmembrane helix</keyword>
<dbReference type="AlphaFoldDB" id="A0AAD5VDH0"/>
<evidence type="ECO:0000313" key="5">
    <source>
        <dbReference type="Proteomes" id="UP001212997"/>
    </source>
</evidence>
<keyword evidence="2" id="KW-0472">Membrane</keyword>
<gene>
    <name evidence="4" type="ORF">NLI96_g2240</name>
</gene>
<dbReference type="InterPro" id="IPR045340">
    <property type="entry name" value="DUF6533"/>
</dbReference>
<accession>A0AAD5VDH0</accession>
<organism evidence="4 5">
    <name type="scientific">Meripilus lineatus</name>
    <dbReference type="NCBI Taxonomy" id="2056292"/>
    <lineage>
        <taxon>Eukaryota</taxon>
        <taxon>Fungi</taxon>
        <taxon>Dikarya</taxon>
        <taxon>Basidiomycota</taxon>
        <taxon>Agaricomycotina</taxon>
        <taxon>Agaricomycetes</taxon>
        <taxon>Polyporales</taxon>
        <taxon>Meripilaceae</taxon>
        <taxon>Meripilus</taxon>
    </lineage>
</organism>
<sequence>MMFSPRSNSCTAYPYDDPPDRSPSPSRYETPVAIVSLAQPFSSLFPSFQVVAMSQDDPKALAALIAQKMDEMTFANCCGIAATTLLYFDCIITFEDEIKYIWQRKFTGATVVCCINRYVTLAYRTLMIIQILPWHDQPKATGLRYYYTIIRIVIPPPPFTGCAVSVDLTTPVATFFTLMNEVVSIFGRAHAIFYDALVLVLTWIKTIWIKRTCLKLGVKASLTTLLLRDGTIYFLLLLMLNVCNVVAIRFGRFGALPAITEVITSILISRFIINLREVYICGDRDNTTLPISTKFTSVRFADNIVGNLGAPLGSKEESTNFLTFSTTHDGPAGNISNDPLMEFLPMSPSQRDTPTDEQTYADDASDDYDDDIDSVIDIKPGIRRFARLRS</sequence>
<dbReference type="Pfam" id="PF20151">
    <property type="entry name" value="DUF6533"/>
    <property type="match status" value="1"/>
</dbReference>
<proteinExistence type="predicted"/>
<comment type="caution">
    <text evidence="4">The sequence shown here is derived from an EMBL/GenBank/DDBJ whole genome shotgun (WGS) entry which is preliminary data.</text>
</comment>
<feature type="domain" description="DUF6533" evidence="3">
    <location>
        <begin position="77"/>
        <end position="122"/>
    </location>
</feature>
<dbReference type="EMBL" id="JANAWD010000049">
    <property type="protein sequence ID" value="KAJ3489253.1"/>
    <property type="molecule type" value="Genomic_DNA"/>
</dbReference>
<evidence type="ECO:0000313" key="4">
    <source>
        <dbReference type="EMBL" id="KAJ3489253.1"/>
    </source>
</evidence>
<reference evidence="4" key="1">
    <citation type="submission" date="2022-07" db="EMBL/GenBank/DDBJ databases">
        <title>Genome Sequence of Physisporinus lineatus.</title>
        <authorList>
            <person name="Buettner E."/>
        </authorList>
    </citation>
    <scope>NUCLEOTIDE SEQUENCE</scope>
    <source>
        <strain evidence="4">VT162</strain>
    </source>
</reference>
<dbReference type="Proteomes" id="UP001212997">
    <property type="component" value="Unassembled WGS sequence"/>
</dbReference>
<feature type="compositionally biased region" description="Polar residues" evidence="1">
    <location>
        <begin position="347"/>
        <end position="358"/>
    </location>
</feature>
<feature type="transmembrane region" description="Helical" evidence="2">
    <location>
        <begin position="191"/>
        <end position="209"/>
    </location>
</feature>
<feature type="transmembrane region" description="Helical" evidence="2">
    <location>
        <begin position="230"/>
        <end position="248"/>
    </location>
</feature>
<evidence type="ECO:0000256" key="2">
    <source>
        <dbReference type="SAM" id="Phobius"/>
    </source>
</evidence>
<feature type="region of interest" description="Disordered" evidence="1">
    <location>
        <begin position="345"/>
        <end position="366"/>
    </location>
</feature>
<feature type="compositionally biased region" description="Polar residues" evidence="1">
    <location>
        <begin position="1"/>
        <end position="11"/>
    </location>
</feature>
<keyword evidence="2" id="KW-0812">Transmembrane</keyword>